<dbReference type="SMART" id="SM00862">
    <property type="entry name" value="Trans_reg_C"/>
    <property type="match status" value="1"/>
</dbReference>
<dbReference type="Gene3D" id="1.10.10.10">
    <property type="entry name" value="Winged helix-like DNA-binding domain superfamily/Winged helix DNA-binding domain"/>
    <property type="match status" value="1"/>
</dbReference>
<dbReference type="CDD" id="cd00383">
    <property type="entry name" value="trans_reg_C"/>
    <property type="match status" value="1"/>
</dbReference>
<evidence type="ECO:0000256" key="1">
    <source>
        <dbReference type="ARBA" id="ARBA00022553"/>
    </source>
</evidence>
<dbReference type="RefSeq" id="WP_235056794.1">
    <property type="nucleotide sequence ID" value="NZ_JAKFHA010000029.1"/>
</dbReference>
<evidence type="ECO:0000313" key="9">
    <source>
        <dbReference type="Proteomes" id="UP001165378"/>
    </source>
</evidence>
<dbReference type="InterPro" id="IPR039420">
    <property type="entry name" value="WalR-like"/>
</dbReference>
<dbReference type="GO" id="GO:0000156">
    <property type="term" value="F:phosphorelay response regulator activity"/>
    <property type="evidence" value="ECO:0007669"/>
    <property type="project" value="TreeGrafter"/>
</dbReference>
<keyword evidence="2" id="KW-0805">Transcription regulation</keyword>
<dbReference type="AlphaFoldDB" id="A0AA41Q6B9"/>
<dbReference type="InterPro" id="IPR001867">
    <property type="entry name" value="OmpR/PhoB-type_DNA-bd"/>
</dbReference>
<dbReference type="PROSITE" id="PS51755">
    <property type="entry name" value="OMPR_PHOB"/>
    <property type="match status" value="1"/>
</dbReference>
<dbReference type="PANTHER" id="PTHR48111:SF4">
    <property type="entry name" value="DNA-BINDING DUAL TRANSCRIPTIONAL REGULATOR OMPR"/>
    <property type="match status" value="1"/>
</dbReference>
<feature type="DNA-binding region" description="OmpR/PhoB-type" evidence="5">
    <location>
        <begin position="52"/>
        <end position="150"/>
    </location>
</feature>
<protein>
    <submittedName>
        <fullName evidence="8">Winged helix-turn-helix domain-containing protein</fullName>
    </submittedName>
</protein>
<dbReference type="InterPro" id="IPR016032">
    <property type="entry name" value="Sig_transdc_resp-reg_C-effctor"/>
</dbReference>
<keyword evidence="3 5" id="KW-0238">DNA-binding</keyword>
<dbReference type="PANTHER" id="PTHR48111">
    <property type="entry name" value="REGULATOR OF RPOS"/>
    <property type="match status" value="1"/>
</dbReference>
<keyword evidence="4" id="KW-0804">Transcription</keyword>
<evidence type="ECO:0000256" key="5">
    <source>
        <dbReference type="PROSITE-ProRule" id="PRU01091"/>
    </source>
</evidence>
<proteinExistence type="predicted"/>
<dbReference type="SUPFAM" id="SSF46894">
    <property type="entry name" value="C-terminal effector domain of the bipartite response regulators"/>
    <property type="match status" value="1"/>
</dbReference>
<dbReference type="EMBL" id="JAKFHA010000029">
    <property type="protein sequence ID" value="MCF2532076.1"/>
    <property type="molecule type" value="Genomic_DNA"/>
</dbReference>
<reference evidence="8" key="1">
    <citation type="submission" date="2022-01" db="EMBL/GenBank/DDBJ databases">
        <title>Genome-Based Taxonomic Classification of the Phylum Actinobacteria.</title>
        <authorList>
            <person name="Gao Y."/>
        </authorList>
    </citation>
    <scope>NUCLEOTIDE SEQUENCE</scope>
    <source>
        <strain evidence="8">KLBMP 8922</strain>
    </source>
</reference>
<dbReference type="InterPro" id="IPR036388">
    <property type="entry name" value="WH-like_DNA-bd_sf"/>
</dbReference>
<dbReference type="GO" id="GO:0032993">
    <property type="term" value="C:protein-DNA complex"/>
    <property type="evidence" value="ECO:0007669"/>
    <property type="project" value="TreeGrafter"/>
</dbReference>
<evidence type="ECO:0000313" key="8">
    <source>
        <dbReference type="EMBL" id="MCF2532076.1"/>
    </source>
</evidence>
<dbReference type="Proteomes" id="UP001165378">
    <property type="component" value="Unassembled WGS sequence"/>
</dbReference>
<evidence type="ECO:0000256" key="3">
    <source>
        <dbReference type="ARBA" id="ARBA00023125"/>
    </source>
</evidence>
<dbReference type="Pfam" id="PF00486">
    <property type="entry name" value="Trans_reg_C"/>
    <property type="match status" value="1"/>
</dbReference>
<dbReference type="GO" id="GO:0005829">
    <property type="term" value="C:cytosol"/>
    <property type="evidence" value="ECO:0007669"/>
    <property type="project" value="TreeGrafter"/>
</dbReference>
<evidence type="ECO:0000259" key="7">
    <source>
        <dbReference type="PROSITE" id="PS51755"/>
    </source>
</evidence>
<dbReference type="GO" id="GO:0000976">
    <property type="term" value="F:transcription cis-regulatory region binding"/>
    <property type="evidence" value="ECO:0007669"/>
    <property type="project" value="TreeGrafter"/>
</dbReference>
<evidence type="ECO:0000256" key="4">
    <source>
        <dbReference type="ARBA" id="ARBA00023163"/>
    </source>
</evidence>
<keyword evidence="9" id="KW-1185">Reference proteome</keyword>
<evidence type="ECO:0000256" key="2">
    <source>
        <dbReference type="ARBA" id="ARBA00023015"/>
    </source>
</evidence>
<sequence length="167" mass="18563">MTHAPTRALHGPAFGAGLARRGDIPPDGRLSASAEPAGPPRGHRGSTAHRSTEGLLVDDGLRVCLEERTTSVGVRTLELTFLEFELLAYLLLHPKQVFTRRQLMETVWGYPEAGGGRTVDVHIARLRRKLGARHRYRLATVRRVGYKYVPHDLTHHPVRLPGPRTGF</sequence>
<keyword evidence="1" id="KW-0597">Phosphoprotein</keyword>
<evidence type="ECO:0000256" key="6">
    <source>
        <dbReference type="SAM" id="MobiDB-lite"/>
    </source>
</evidence>
<feature type="domain" description="OmpR/PhoB-type" evidence="7">
    <location>
        <begin position="52"/>
        <end position="150"/>
    </location>
</feature>
<organism evidence="8 9">
    <name type="scientific">Yinghuangia soli</name>
    <dbReference type="NCBI Taxonomy" id="2908204"/>
    <lineage>
        <taxon>Bacteria</taxon>
        <taxon>Bacillati</taxon>
        <taxon>Actinomycetota</taxon>
        <taxon>Actinomycetes</taxon>
        <taxon>Kitasatosporales</taxon>
        <taxon>Streptomycetaceae</taxon>
        <taxon>Yinghuangia</taxon>
    </lineage>
</organism>
<comment type="caution">
    <text evidence="8">The sequence shown here is derived from an EMBL/GenBank/DDBJ whole genome shotgun (WGS) entry which is preliminary data.</text>
</comment>
<accession>A0AA41Q6B9</accession>
<name>A0AA41Q6B9_9ACTN</name>
<feature type="region of interest" description="Disordered" evidence="6">
    <location>
        <begin position="1"/>
        <end position="52"/>
    </location>
</feature>
<dbReference type="GO" id="GO:0006355">
    <property type="term" value="P:regulation of DNA-templated transcription"/>
    <property type="evidence" value="ECO:0007669"/>
    <property type="project" value="InterPro"/>
</dbReference>
<gene>
    <name evidence="8" type="ORF">LZ495_33340</name>
</gene>